<proteinExistence type="predicted"/>
<feature type="coiled-coil region" evidence="1">
    <location>
        <begin position="124"/>
        <end position="172"/>
    </location>
</feature>
<name>A0A225AQ98_TALAT</name>
<evidence type="ECO:0000313" key="3">
    <source>
        <dbReference type="EMBL" id="OKL57779.1"/>
    </source>
</evidence>
<feature type="compositionally biased region" description="Low complexity" evidence="2">
    <location>
        <begin position="425"/>
        <end position="443"/>
    </location>
</feature>
<reference evidence="3 4" key="1">
    <citation type="submission" date="2015-06" db="EMBL/GenBank/DDBJ databases">
        <title>Talaromyces atroroseus IBT 11181 draft genome.</title>
        <authorList>
            <person name="Rasmussen K.B."/>
            <person name="Rasmussen S."/>
            <person name="Petersen B."/>
            <person name="Sicheritz-Ponten T."/>
            <person name="Mortensen U.H."/>
            <person name="Thrane U."/>
        </authorList>
    </citation>
    <scope>NUCLEOTIDE SEQUENCE [LARGE SCALE GENOMIC DNA]</scope>
    <source>
        <strain evidence="3 4">IBT 11181</strain>
    </source>
</reference>
<feature type="compositionally biased region" description="Polar residues" evidence="2">
    <location>
        <begin position="454"/>
        <end position="486"/>
    </location>
</feature>
<keyword evidence="4" id="KW-1185">Reference proteome</keyword>
<accession>A0A225AQ98</accession>
<feature type="region of interest" description="Disordered" evidence="2">
    <location>
        <begin position="417"/>
        <end position="486"/>
    </location>
</feature>
<protein>
    <submittedName>
        <fullName evidence="3">Uncharacterized protein</fullName>
    </submittedName>
</protein>
<feature type="coiled-coil region" evidence="1">
    <location>
        <begin position="68"/>
        <end position="95"/>
    </location>
</feature>
<organism evidence="3 4">
    <name type="scientific">Talaromyces atroroseus</name>
    <dbReference type="NCBI Taxonomy" id="1441469"/>
    <lineage>
        <taxon>Eukaryota</taxon>
        <taxon>Fungi</taxon>
        <taxon>Dikarya</taxon>
        <taxon>Ascomycota</taxon>
        <taxon>Pezizomycotina</taxon>
        <taxon>Eurotiomycetes</taxon>
        <taxon>Eurotiomycetidae</taxon>
        <taxon>Eurotiales</taxon>
        <taxon>Trichocomaceae</taxon>
        <taxon>Talaromyces</taxon>
        <taxon>Talaromyces sect. Trachyspermi</taxon>
    </lineage>
</organism>
<evidence type="ECO:0000313" key="4">
    <source>
        <dbReference type="Proteomes" id="UP000214365"/>
    </source>
</evidence>
<evidence type="ECO:0000256" key="2">
    <source>
        <dbReference type="SAM" id="MobiDB-lite"/>
    </source>
</evidence>
<dbReference type="RefSeq" id="XP_020117900.1">
    <property type="nucleotide sequence ID" value="XM_020262050.1"/>
</dbReference>
<keyword evidence="1" id="KW-0175">Coiled coil</keyword>
<dbReference type="EMBL" id="LFMY01000011">
    <property type="protein sequence ID" value="OKL57779.1"/>
    <property type="molecule type" value="Genomic_DNA"/>
</dbReference>
<dbReference type="STRING" id="1441469.A0A225AQ98"/>
<dbReference type="Gene3D" id="1.10.287.1490">
    <property type="match status" value="1"/>
</dbReference>
<dbReference type="GeneID" id="31006897"/>
<evidence type="ECO:0000256" key="1">
    <source>
        <dbReference type="SAM" id="Coils"/>
    </source>
</evidence>
<dbReference type="Proteomes" id="UP000214365">
    <property type="component" value="Unassembled WGS sequence"/>
</dbReference>
<comment type="caution">
    <text evidence="3">The sequence shown here is derived from an EMBL/GenBank/DDBJ whole genome shotgun (WGS) entry which is preliminary data.</text>
</comment>
<dbReference type="OrthoDB" id="4833301at2759"/>
<sequence length="486" mass="54632">MSTGISSPLLSVPHDVTPPVVPDPGIAYLHDRLNYLESQINELRSVILTKDGYVDRRNREDQHIRREFEAQKSTIERIEADLAALKTEVILIKRTLATLCHETALLRKDVTCLQKDVGCLQKDVACLQKDVVKLQVEVQLLKSEIGDCRLEIKHLTQRFDTMEIRMKQAEQVRYNSLAVMPNAPNAPIGPVPKVGENGTLRYPDFFPSTVLRFWVLKRRNHVHRLVKLAEFYELEGYQTWDRNHADDLPFDDDDFSDFGDEQPNGLTRAEAAYQYPEACHQALAATLGLNYRKILKVAREGSYPRAPKRLLDDFAPNHGGLAITDKPLKSAKLHQMSDSFRERLLRPQEEGSVSEPTTVDNRDYIYYRQPGRGESDISSRTKAKLKARDFEGLSEQDILRGIELGWCKVQDELPRVTKTPEAETKAAAAAPAPAEDAAEPADTVPMDEDAASRRTISTEAISPSASRVPSRTPSPPFTASMTSDMS</sequence>
<gene>
    <name evidence="3" type="ORF">UA08_07141</name>
</gene>
<dbReference type="AlphaFoldDB" id="A0A225AQ98"/>